<reference evidence="3" key="1">
    <citation type="submission" date="2016-06" db="UniProtKB">
        <authorList>
            <consortium name="WormBaseParasite"/>
        </authorList>
    </citation>
    <scope>IDENTIFICATION</scope>
</reference>
<accession>A0A183J798</accession>
<sequence>MTRIIMASEKALVRKVLTASEKTGEGAKKTKRPATRQALSYVRVEANEDRRRRGEWTAADAVGIANSPRTALQVVGGSKASPPALYYSVAEEQPTSKDNMTFDSQLCYVNEAGDRISSQTLR</sequence>
<dbReference type="WBParaSite" id="SBAD_0001213801-mRNA-1">
    <property type="protein sequence ID" value="SBAD_0001213801-mRNA-1"/>
    <property type="gene ID" value="SBAD_0001213801"/>
</dbReference>
<gene>
    <name evidence="1" type="ORF">SBAD_LOCUS11746</name>
</gene>
<dbReference type="AlphaFoldDB" id="A0A183J798"/>
<evidence type="ECO:0000313" key="1">
    <source>
        <dbReference type="EMBL" id="VDP42640.1"/>
    </source>
</evidence>
<keyword evidence="2" id="KW-1185">Reference proteome</keyword>
<dbReference type="EMBL" id="UZAM01016296">
    <property type="protein sequence ID" value="VDP42640.1"/>
    <property type="molecule type" value="Genomic_DNA"/>
</dbReference>
<reference evidence="1 2" key="2">
    <citation type="submission" date="2018-11" db="EMBL/GenBank/DDBJ databases">
        <authorList>
            <consortium name="Pathogen Informatics"/>
        </authorList>
    </citation>
    <scope>NUCLEOTIDE SEQUENCE [LARGE SCALE GENOMIC DNA]</scope>
</reference>
<organism evidence="3">
    <name type="scientific">Soboliphyme baturini</name>
    <dbReference type="NCBI Taxonomy" id="241478"/>
    <lineage>
        <taxon>Eukaryota</taxon>
        <taxon>Metazoa</taxon>
        <taxon>Ecdysozoa</taxon>
        <taxon>Nematoda</taxon>
        <taxon>Enoplea</taxon>
        <taxon>Dorylaimia</taxon>
        <taxon>Dioctophymatida</taxon>
        <taxon>Dioctophymatoidea</taxon>
        <taxon>Soboliphymatidae</taxon>
        <taxon>Soboliphyme</taxon>
    </lineage>
</organism>
<name>A0A183J798_9BILA</name>
<evidence type="ECO:0000313" key="3">
    <source>
        <dbReference type="WBParaSite" id="SBAD_0001213801-mRNA-1"/>
    </source>
</evidence>
<dbReference type="Proteomes" id="UP000270296">
    <property type="component" value="Unassembled WGS sequence"/>
</dbReference>
<evidence type="ECO:0000313" key="2">
    <source>
        <dbReference type="Proteomes" id="UP000270296"/>
    </source>
</evidence>
<protein>
    <submittedName>
        <fullName evidence="1 3">Uncharacterized protein</fullName>
    </submittedName>
</protein>
<proteinExistence type="predicted"/>